<sequence length="378" mass="42695">MKYLPVSFIILIVFWSCAPKSERLHEKLEVIPLHYAKGFSLQKGDGFWVIDVLQPWTGAQESFRYLVLENGSQTPAIEVDAVVQLPIKKVIVTSTTHIPHLDLLDETEALVGFPNLDLISSPSVWEEIEKGSIQDLGSAPSANVEMIIDLQPDWVMISTLGDDLKQVNLLKQAGIPALINGEYVEQHPLGRAEWIKFTGVLFGKYEEAEKVFQSIENSYLGALESVKNLEGSSRPNVLSGVLYEDSWFAPGADSWGAQILNQAGGYYVFSDQAGTGSVPLSYEFVIDRAIESEYWIGSADFESLEQMKKMEPRYDIFRAFKDGNVFTYSRKKGPRGGFEYFELGYVRPDLVLKDLIKILHPELLPDYQLYFYQKLNEK</sequence>
<feature type="domain" description="Fe/B12 periplasmic-binding" evidence="1">
    <location>
        <begin position="89"/>
        <end position="363"/>
    </location>
</feature>
<dbReference type="AlphaFoldDB" id="A0A4Y9QN84"/>
<protein>
    <submittedName>
        <fullName evidence="2">Iron ABC transporter substrate-binding protein</fullName>
    </submittedName>
</protein>
<dbReference type="Proteomes" id="UP000297647">
    <property type="component" value="Unassembled WGS sequence"/>
</dbReference>
<comment type="caution">
    <text evidence="2">The sequence shown here is derived from an EMBL/GenBank/DDBJ whole genome shotgun (WGS) entry which is preliminary data.</text>
</comment>
<name>A0A4Y9QN84_9BACT</name>
<reference evidence="2 3" key="1">
    <citation type="submission" date="2019-03" db="EMBL/GenBank/DDBJ databases">
        <title>Algoriphagus sp. nov, a new strain isolated from root system soil of mangrove plant Kandelia.</title>
        <authorList>
            <person name="Yin Q."/>
            <person name="Wang K."/>
            <person name="Song Z."/>
        </authorList>
    </citation>
    <scope>NUCLEOTIDE SEQUENCE [LARGE SCALE GENOMIC DNA]</scope>
    <source>
        <strain evidence="2 3">XY-J91</strain>
    </source>
</reference>
<gene>
    <name evidence="2" type="ORF">E4S40_12400</name>
</gene>
<dbReference type="Gene3D" id="3.40.50.1980">
    <property type="entry name" value="Nitrogenase molybdenum iron protein domain"/>
    <property type="match status" value="2"/>
</dbReference>
<dbReference type="OrthoDB" id="9812528at2"/>
<dbReference type="SUPFAM" id="SSF53807">
    <property type="entry name" value="Helical backbone' metal receptor"/>
    <property type="match status" value="1"/>
</dbReference>
<dbReference type="PROSITE" id="PS50983">
    <property type="entry name" value="FE_B12_PBP"/>
    <property type="match status" value="1"/>
</dbReference>
<evidence type="ECO:0000313" key="2">
    <source>
        <dbReference type="EMBL" id="TFV93062.1"/>
    </source>
</evidence>
<evidence type="ECO:0000259" key="1">
    <source>
        <dbReference type="PROSITE" id="PS50983"/>
    </source>
</evidence>
<dbReference type="EMBL" id="SPSB01000004">
    <property type="protein sequence ID" value="TFV93062.1"/>
    <property type="molecule type" value="Genomic_DNA"/>
</dbReference>
<dbReference type="GO" id="GO:0071281">
    <property type="term" value="P:cellular response to iron ion"/>
    <property type="evidence" value="ECO:0007669"/>
    <property type="project" value="TreeGrafter"/>
</dbReference>
<dbReference type="Pfam" id="PF01497">
    <property type="entry name" value="Peripla_BP_2"/>
    <property type="match status" value="1"/>
</dbReference>
<proteinExistence type="predicted"/>
<accession>A0A4Y9QN84</accession>
<organism evidence="2 3">
    <name type="scientific">Algoriphagus kandeliae</name>
    <dbReference type="NCBI Taxonomy" id="2562278"/>
    <lineage>
        <taxon>Bacteria</taxon>
        <taxon>Pseudomonadati</taxon>
        <taxon>Bacteroidota</taxon>
        <taxon>Cytophagia</taxon>
        <taxon>Cytophagales</taxon>
        <taxon>Cyclobacteriaceae</taxon>
        <taxon>Algoriphagus</taxon>
    </lineage>
</organism>
<dbReference type="RefSeq" id="WP_135074572.1">
    <property type="nucleotide sequence ID" value="NZ_SPSB01000004.1"/>
</dbReference>
<dbReference type="InterPro" id="IPR002491">
    <property type="entry name" value="ABC_transptr_periplasmic_BD"/>
</dbReference>
<evidence type="ECO:0000313" key="3">
    <source>
        <dbReference type="Proteomes" id="UP000297647"/>
    </source>
</evidence>
<dbReference type="InterPro" id="IPR050902">
    <property type="entry name" value="ABC_Transporter_SBP"/>
</dbReference>
<keyword evidence="3" id="KW-1185">Reference proteome</keyword>
<dbReference type="PANTHER" id="PTHR30535">
    <property type="entry name" value="VITAMIN B12-BINDING PROTEIN"/>
    <property type="match status" value="1"/>
</dbReference>
<dbReference type="PANTHER" id="PTHR30535:SF34">
    <property type="entry name" value="MOLYBDATE-BINDING PROTEIN MOLA"/>
    <property type="match status" value="1"/>
</dbReference>